<accession>A0A7V8FMB7</accession>
<organism evidence="1 2">
    <name type="scientific">Paracidovorax wautersii</name>
    <dbReference type="NCBI Taxonomy" id="1177982"/>
    <lineage>
        <taxon>Bacteria</taxon>
        <taxon>Pseudomonadati</taxon>
        <taxon>Pseudomonadota</taxon>
        <taxon>Betaproteobacteria</taxon>
        <taxon>Burkholderiales</taxon>
        <taxon>Comamonadaceae</taxon>
        <taxon>Paracidovorax</taxon>
    </lineage>
</organism>
<comment type="caution">
    <text evidence="1">The sequence shown here is derived from an EMBL/GenBank/DDBJ whole genome shotgun (WGS) entry which is preliminary data.</text>
</comment>
<proteinExistence type="predicted"/>
<dbReference type="Proteomes" id="UP000461670">
    <property type="component" value="Unassembled WGS sequence"/>
</dbReference>
<sequence>MEFEVCNCTDAEYERIARPAWARLIWGQRRCFRCAACGARMLVAPRKIEEAVWRQRQARTEFLTAPLQARGEL</sequence>
<name>A0A7V8FMB7_9BURK</name>
<dbReference type="EMBL" id="WNDQ01000044">
    <property type="protein sequence ID" value="KAF1019959.1"/>
    <property type="molecule type" value="Genomic_DNA"/>
</dbReference>
<protein>
    <submittedName>
        <fullName evidence="1">Uncharacterized protein</fullName>
    </submittedName>
</protein>
<gene>
    <name evidence="1" type="ORF">GAK30_02831</name>
</gene>
<dbReference type="AlphaFoldDB" id="A0A7V8FMB7"/>
<reference evidence="2" key="1">
    <citation type="journal article" date="2020" name="MBio">
        <title>Horizontal gene transfer to a defensive symbiont with a reduced genome amongst a multipartite beetle microbiome.</title>
        <authorList>
            <person name="Waterworth S.C."/>
            <person name="Florez L.V."/>
            <person name="Rees E.R."/>
            <person name="Hertweck C."/>
            <person name="Kaltenpoth M."/>
            <person name="Kwan J.C."/>
        </authorList>
    </citation>
    <scope>NUCLEOTIDE SEQUENCE [LARGE SCALE GENOMIC DNA]</scope>
</reference>
<evidence type="ECO:0000313" key="1">
    <source>
        <dbReference type="EMBL" id="KAF1019959.1"/>
    </source>
</evidence>
<evidence type="ECO:0000313" key="2">
    <source>
        <dbReference type="Proteomes" id="UP000461670"/>
    </source>
</evidence>